<dbReference type="Gene3D" id="3.40.710.10">
    <property type="entry name" value="DD-peptidase/beta-lactamase superfamily"/>
    <property type="match status" value="1"/>
</dbReference>
<feature type="domain" description="Beta-lactamase class A catalytic" evidence="4">
    <location>
        <begin position="22"/>
        <end position="232"/>
    </location>
</feature>
<dbReference type="GO" id="GO:0008800">
    <property type="term" value="F:beta-lactamase activity"/>
    <property type="evidence" value="ECO:0007669"/>
    <property type="project" value="UniProtKB-EC"/>
</dbReference>
<dbReference type="PANTHER" id="PTHR35333:SF3">
    <property type="entry name" value="BETA-LACTAMASE-TYPE TRANSPEPTIDASE FOLD CONTAINING PROTEIN"/>
    <property type="match status" value="1"/>
</dbReference>
<dbReference type="InterPro" id="IPR000871">
    <property type="entry name" value="Beta-lactam_class-A"/>
</dbReference>
<dbReference type="GO" id="GO:0046677">
    <property type="term" value="P:response to antibiotic"/>
    <property type="evidence" value="ECO:0007669"/>
    <property type="project" value="InterPro"/>
</dbReference>
<protein>
    <recommendedName>
        <fullName evidence="3">beta-lactamase</fullName>
        <ecNumber evidence="3">3.5.2.6</ecNumber>
    </recommendedName>
</protein>
<reference evidence="5" key="1">
    <citation type="journal article" date="2020" name="mSystems">
        <title>Genome- and Community-Level Interaction Insights into Carbon Utilization and Element Cycling Functions of Hydrothermarchaeota in Hydrothermal Sediment.</title>
        <authorList>
            <person name="Zhou Z."/>
            <person name="Liu Y."/>
            <person name="Xu W."/>
            <person name="Pan J."/>
            <person name="Luo Z.H."/>
            <person name="Li M."/>
        </authorList>
    </citation>
    <scope>NUCLEOTIDE SEQUENCE [LARGE SCALE GENOMIC DNA]</scope>
    <source>
        <strain evidence="5">SpSt-210</strain>
    </source>
</reference>
<dbReference type="EMBL" id="DSIY01000128">
    <property type="protein sequence ID" value="HEG90848.1"/>
    <property type="molecule type" value="Genomic_DNA"/>
</dbReference>
<evidence type="ECO:0000256" key="1">
    <source>
        <dbReference type="ARBA" id="ARBA00001526"/>
    </source>
</evidence>
<comment type="similarity">
    <text evidence="2">Belongs to the class-A beta-lactamase family.</text>
</comment>
<dbReference type="InterPro" id="IPR012338">
    <property type="entry name" value="Beta-lactam/transpept-like"/>
</dbReference>
<comment type="catalytic activity">
    <reaction evidence="1">
        <text>a beta-lactam + H2O = a substituted beta-amino acid</text>
        <dbReference type="Rhea" id="RHEA:20401"/>
        <dbReference type="ChEBI" id="CHEBI:15377"/>
        <dbReference type="ChEBI" id="CHEBI:35627"/>
        <dbReference type="ChEBI" id="CHEBI:140347"/>
        <dbReference type="EC" id="3.5.2.6"/>
    </reaction>
</comment>
<keyword evidence="5" id="KW-0378">Hydrolase</keyword>
<proteinExistence type="inferred from homology"/>
<organism evidence="5">
    <name type="scientific">Thermorudis peleae</name>
    <dbReference type="NCBI Taxonomy" id="1382356"/>
    <lineage>
        <taxon>Bacteria</taxon>
        <taxon>Pseudomonadati</taxon>
        <taxon>Thermomicrobiota</taxon>
        <taxon>Thermomicrobia</taxon>
        <taxon>Thermomicrobia incertae sedis</taxon>
        <taxon>Thermorudis</taxon>
    </lineage>
</organism>
<evidence type="ECO:0000256" key="2">
    <source>
        <dbReference type="ARBA" id="ARBA00009009"/>
    </source>
</evidence>
<evidence type="ECO:0000313" key="5">
    <source>
        <dbReference type="EMBL" id="HEG90848.1"/>
    </source>
</evidence>
<evidence type="ECO:0000256" key="3">
    <source>
        <dbReference type="ARBA" id="ARBA00012865"/>
    </source>
</evidence>
<dbReference type="Pfam" id="PF13354">
    <property type="entry name" value="Beta-lactamase2"/>
    <property type="match status" value="1"/>
</dbReference>
<dbReference type="InterPro" id="IPR045155">
    <property type="entry name" value="Beta-lactam_cat"/>
</dbReference>
<name>A0A831WYF9_9BACT</name>
<dbReference type="AlphaFoldDB" id="A0A831WYF9"/>
<gene>
    <name evidence="5" type="ORF">ENP34_05340</name>
</gene>
<dbReference type="GO" id="GO:0030655">
    <property type="term" value="P:beta-lactam antibiotic catabolic process"/>
    <property type="evidence" value="ECO:0007669"/>
    <property type="project" value="InterPro"/>
</dbReference>
<sequence>MIERMPTPVREAIEHVPGQVSLLARDLDRGWELSYQAEEPVTAASVIKLLILAEAYRQFATGEARPDELVSVEPESWVAGSGVLRCLRPGLPLTLRDLAVLMVIVSDNTASNLLIDRLGFERINGLARQLGLAQTVLARRFLGRAAQGDEPENLVSARDMATLLAALELGHVVPEGPLLQDLRQILKAQQFRDLIPGRLPEDAVIGNKTGSLPGHAHDAAIVWAPAGRLVLVLLSRDLVDQELGRRALCDLALACYRTWVEQVGPAERKGAG</sequence>
<evidence type="ECO:0000259" key="4">
    <source>
        <dbReference type="Pfam" id="PF13354"/>
    </source>
</evidence>
<accession>A0A831WYF9</accession>
<dbReference type="EC" id="3.5.2.6" evidence="3"/>
<dbReference type="PANTHER" id="PTHR35333">
    <property type="entry name" value="BETA-LACTAMASE"/>
    <property type="match status" value="1"/>
</dbReference>
<comment type="caution">
    <text evidence="5">The sequence shown here is derived from an EMBL/GenBank/DDBJ whole genome shotgun (WGS) entry which is preliminary data.</text>
</comment>
<dbReference type="SUPFAM" id="SSF56601">
    <property type="entry name" value="beta-lactamase/transpeptidase-like"/>
    <property type="match status" value="1"/>
</dbReference>